<reference evidence="1" key="1">
    <citation type="submission" date="2022-05" db="EMBL/GenBank/DDBJ databases">
        <authorList>
            <person name="Jo J.-H."/>
            <person name="Im W.-T."/>
        </authorList>
    </citation>
    <scope>NUCLEOTIDE SEQUENCE</scope>
    <source>
        <strain evidence="1">RB56-2</strain>
    </source>
</reference>
<proteinExistence type="predicted"/>
<evidence type="ECO:0000313" key="1">
    <source>
        <dbReference type="EMBL" id="MCL6741154.1"/>
    </source>
</evidence>
<accession>A0ABT0S9S8</accession>
<keyword evidence="2" id="KW-1185">Reference proteome</keyword>
<organism evidence="1 2">
    <name type="scientific">Sphingomonas brevis</name>
    <dbReference type="NCBI Taxonomy" id="2908206"/>
    <lineage>
        <taxon>Bacteria</taxon>
        <taxon>Pseudomonadati</taxon>
        <taxon>Pseudomonadota</taxon>
        <taxon>Alphaproteobacteria</taxon>
        <taxon>Sphingomonadales</taxon>
        <taxon>Sphingomonadaceae</taxon>
        <taxon>Sphingomonas</taxon>
    </lineage>
</organism>
<gene>
    <name evidence="1" type="ORF">LZ518_08425</name>
</gene>
<dbReference type="EMBL" id="JAMGBB010000001">
    <property type="protein sequence ID" value="MCL6741154.1"/>
    <property type="molecule type" value="Genomic_DNA"/>
</dbReference>
<sequence>MATLLDIANKLADPKLKAACERIIAHPLAFPEAKATARSILVMIDKEAKRRQKASTLPDDRRGSA</sequence>
<dbReference type="RefSeq" id="WP_249915555.1">
    <property type="nucleotide sequence ID" value="NZ_JAMGBB010000001.1"/>
</dbReference>
<dbReference type="Proteomes" id="UP001165383">
    <property type="component" value="Unassembled WGS sequence"/>
</dbReference>
<comment type="caution">
    <text evidence="1">The sequence shown here is derived from an EMBL/GenBank/DDBJ whole genome shotgun (WGS) entry which is preliminary data.</text>
</comment>
<evidence type="ECO:0000313" key="2">
    <source>
        <dbReference type="Proteomes" id="UP001165383"/>
    </source>
</evidence>
<protein>
    <submittedName>
        <fullName evidence="1">Uncharacterized protein</fullName>
    </submittedName>
</protein>
<name>A0ABT0S9S8_9SPHN</name>